<feature type="chain" id="PRO_5043609362" description="Heat-labile enterotoxin IIA, A chain" evidence="2">
    <location>
        <begin position="17"/>
        <end position="395"/>
    </location>
</feature>
<proteinExistence type="predicted"/>
<dbReference type="Proteomes" id="UP001397290">
    <property type="component" value="Unassembled WGS sequence"/>
</dbReference>
<feature type="region of interest" description="Disordered" evidence="1">
    <location>
        <begin position="50"/>
        <end position="143"/>
    </location>
</feature>
<reference evidence="3 4" key="1">
    <citation type="submission" date="2020-02" db="EMBL/GenBank/DDBJ databases">
        <title>Comparative genomics of the hypocrealean fungal genus Beauvera.</title>
        <authorList>
            <person name="Showalter D.N."/>
            <person name="Bushley K.E."/>
            <person name="Rehner S.A."/>
        </authorList>
    </citation>
    <scope>NUCLEOTIDE SEQUENCE [LARGE SCALE GENOMIC DNA]</scope>
    <source>
        <strain evidence="3 4">ARSEF4384</strain>
    </source>
</reference>
<evidence type="ECO:0000313" key="4">
    <source>
        <dbReference type="Proteomes" id="UP001397290"/>
    </source>
</evidence>
<name>A0AAW0RJ55_9HYPO</name>
<evidence type="ECO:0000313" key="3">
    <source>
        <dbReference type="EMBL" id="KAK8142018.1"/>
    </source>
</evidence>
<feature type="compositionally biased region" description="Basic residues" evidence="1">
    <location>
        <begin position="101"/>
        <end position="111"/>
    </location>
</feature>
<dbReference type="EMBL" id="JAAHCF010000774">
    <property type="protein sequence ID" value="KAK8142018.1"/>
    <property type="molecule type" value="Genomic_DNA"/>
</dbReference>
<accession>A0AAW0RJ55</accession>
<protein>
    <recommendedName>
        <fullName evidence="5">Heat-labile enterotoxin IIA, A chain</fullName>
    </recommendedName>
</protein>
<comment type="caution">
    <text evidence="3">The sequence shown here is derived from an EMBL/GenBank/DDBJ whole genome shotgun (WGS) entry which is preliminary data.</text>
</comment>
<sequence>MKITIICLALIGLASAKAPLVDRQIKPVPPSDGPGTQMLDAARRGIERWGLNGDLQPPTSPKPPLREMPLGLGVPKPVSKYDPDKKTGVTRVPGEPLGPAKKCRPCKRKRQLGCCPSAGKPTQPSKSSKPSKSKSSFSRGKTRRVTAASAKVAAIGILAPYARDVYEEIKTWPVVGYLLQGFDDAVESLQVAIGGPGRDDIDGNDLKASLICWLKGGEAKETIAGRPNNICTPWDKRFDKDFEELLKQGKLDENVQLCQGYETHHNPYKAVEDWFKDRCKALFASSAYSKWTLEKWSKGLDKILEFCYSVHDYEPADDDLRQKIEKDCTAFQAKVDDIEGKAAKKTVKKPAVGVGLPTFKSDGCTCNASKLQPFNTRCGRYCRLMYRLGYNTLVF</sequence>
<gene>
    <name evidence="3" type="ORF">G3M48_009471</name>
</gene>
<feature type="compositionally biased region" description="Low complexity" evidence="1">
    <location>
        <begin position="124"/>
        <end position="136"/>
    </location>
</feature>
<organism evidence="3 4">
    <name type="scientific">Beauveria asiatica</name>
    <dbReference type="NCBI Taxonomy" id="1069075"/>
    <lineage>
        <taxon>Eukaryota</taxon>
        <taxon>Fungi</taxon>
        <taxon>Dikarya</taxon>
        <taxon>Ascomycota</taxon>
        <taxon>Pezizomycotina</taxon>
        <taxon>Sordariomycetes</taxon>
        <taxon>Hypocreomycetidae</taxon>
        <taxon>Hypocreales</taxon>
        <taxon>Cordycipitaceae</taxon>
        <taxon>Beauveria</taxon>
    </lineage>
</organism>
<keyword evidence="4" id="KW-1185">Reference proteome</keyword>
<feature type="signal peptide" evidence="2">
    <location>
        <begin position="1"/>
        <end position="16"/>
    </location>
</feature>
<evidence type="ECO:0000256" key="1">
    <source>
        <dbReference type="SAM" id="MobiDB-lite"/>
    </source>
</evidence>
<keyword evidence="2" id="KW-0732">Signal</keyword>
<evidence type="ECO:0000256" key="2">
    <source>
        <dbReference type="SAM" id="SignalP"/>
    </source>
</evidence>
<evidence type="ECO:0008006" key="5">
    <source>
        <dbReference type="Google" id="ProtNLM"/>
    </source>
</evidence>
<dbReference type="AlphaFoldDB" id="A0AAW0RJ55"/>